<keyword evidence="2" id="KW-0547">Nucleotide-binding</keyword>
<comment type="caution">
    <text evidence="8">The sequence shown here is derived from an EMBL/GenBank/DDBJ whole genome shotgun (WGS) entry which is preliminary data.</text>
</comment>
<dbReference type="Proteomes" id="UP000019678">
    <property type="component" value="Unassembled WGS sequence"/>
</dbReference>
<dbReference type="Gene3D" id="1.10.510.10">
    <property type="entry name" value="Transferase(Phosphotransferase) domain 1"/>
    <property type="match status" value="1"/>
</dbReference>
<dbReference type="eggNOG" id="COG0515">
    <property type="taxonomic scope" value="Bacteria"/>
</dbReference>
<dbReference type="InterPro" id="IPR011009">
    <property type="entry name" value="Kinase-like_dom_sf"/>
</dbReference>
<dbReference type="GO" id="GO:0004674">
    <property type="term" value="F:protein serine/threonine kinase activity"/>
    <property type="evidence" value="ECO:0007669"/>
    <property type="project" value="UniProtKB-KW"/>
</dbReference>
<evidence type="ECO:0000256" key="3">
    <source>
        <dbReference type="ARBA" id="ARBA00022777"/>
    </source>
</evidence>
<dbReference type="SUPFAM" id="SSF56112">
    <property type="entry name" value="Protein kinase-like (PK-like)"/>
    <property type="match status" value="1"/>
</dbReference>
<evidence type="ECO:0000256" key="5">
    <source>
        <dbReference type="SAM" id="MobiDB-lite"/>
    </source>
</evidence>
<dbReference type="PROSITE" id="PS00108">
    <property type="entry name" value="PROTEIN_KINASE_ST"/>
    <property type="match status" value="1"/>
</dbReference>
<feature type="region of interest" description="Disordered" evidence="5">
    <location>
        <begin position="381"/>
        <end position="492"/>
    </location>
</feature>
<keyword evidence="6" id="KW-0472">Membrane</keyword>
<dbReference type="SMART" id="SM00220">
    <property type="entry name" value="S_TKc"/>
    <property type="match status" value="1"/>
</dbReference>
<organism evidence="8 9">
    <name type="scientific">Chondromyces apiculatus DSM 436</name>
    <dbReference type="NCBI Taxonomy" id="1192034"/>
    <lineage>
        <taxon>Bacteria</taxon>
        <taxon>Pseudomonadati</taxon>
        <taxon>Myxococcota</taxon>
        <taxon>Polyangia</taxon>
        <taxon>Polyangiales</taxon>
        <taxon>Polyangiaceae</taxon>
        <taxon>Chondromyces</taxon>
    </lineage>
</organism>
<dbReference type="RefSeq" id="WP_052376002.1">
    <property type="nucleotide sequence ID" value="NZ_ASRX01000047.1"/>
</dbReference>
<dbReference type="CDD" id="cd14014">
    <property type="entry name" value="STKc_PknB_like"/>
    <property type="match status" value="1"/>
</dbReference>
<feature type="domain" description="Protein kinase" evidence="7">
    <location>
        <begin position="13"/>
        <end position="277"/>
    </location>
</feature>
<reference evidence="8 9" key="1">
    <citation type="submission" date="2013-05" db="EMBL/GenBank/DDBJ databases">
        <title>Genome assembly of Chondromyces apiculatus DSM 436.</title>
        <authorList>
            <person name="Sharma G."/>
            <person name="Khatri I."/>
            <person name="Kaur C."/>
            <person name="Mayilraj S."/>
            <person name="Subramanian S."/>
        </authorList>
    </citation>
    <scope>NUCLEOTIDE SEQUENCE [LARGE SCALE GENOMIC DNA]</scope>
    <source>
        <strain evidence="8 9">DSM 436</strain>
    </source>
</reference>
<evidence type="ECO:0000256" key="2">
    <source>
        <dbReference type="ARBA" id="ARBA00022741"/>
    </source>
</evidence>
<evidence type="ECO:0000256" key="1">
    <source>
        <dbReference type="ARBA" id="ARBA00022679"/>
    </source>
</evidence>
<dbReference type="AlphaFoldDB" id="A0A017T2D8"/>
<evidence type="ECO:0000313" key="9">
    <source>
        <dbReference type="Proteomes" id="UP000019678"/>
    </source>
</evidence>
<dbReference type="PANTHER" id="PTHR43289">
    <property type="entry name" value="MITOGEN-ACTIVATED PROTEIN KINASE KINASE KINASE 20-RELATED"/>
    <property type="match status" value="1"/>
</dbReference>
<dbReference type="InterPro" id="IPR000719">
    <property type="entry name" value="Prot_kinase_dom"/>
</dbReference>
<dbReference type="PROSITE" id="PS50011">
    <property type="entry name" value="PROTEIN_KINASE_DOM"/>
    <property type="match status" value="1"/>
</dbReference>
<feature type="compositionally biased region" description="Basic and acidic residues" evidence="5">
    <location>
        <begin position="381"/>
        <end position="394"/>
    </location>
</feature>
<dbReference type="STRING" id="1192034.CAP_5622"/>
<keyword evidence="9" id="KW-1185">Reference proteome</keyword>
<dbReference type="EMBL" id="ASRX01000047">
    <property type="protein sequence ID" value="EYF03429.1"/>
    <property type="molecule type" value="Genomic_DNA"/>
</dbReference>
<evidence type="ECO:0000256" key="6">
    <source>
        <dbReference type="SAM" id="Phobius"/>
    </source>
</evidence>
<evidence type="ECO:0000256" key="4">
    <source>
        <dbReference type="ARBA" id="ARBA00022840"/>
    </source>
</evidence>
<protein>
    <submittedName>
        <fullName evidence="8">Serine/threonine protein kinase PksC</fullName>
    </submittedName>
</protein>
<keyword evidence="1" id="KW-0808">Transferase</keyword>
<keyword evidence="4" id="KW-0067">ATP-binding</keyword>
<gene>
    <name evidence="8" type="ORF">CAP_5622</name>
</gene>
<evidence type="ECO:0000313" key="8">
    <source>
        <dbReference type="EMBL" id="EYF03429.1"/>
    </source>
</evidence>
<dbReference type="Gene3D" id="3.30.200.20">
    <property type="entry name" value="Phosphorylase Kinase, domain 1"/>
    <property type="match status" value="1"/>
</dbReference>
<evidence type="ECO:0000259" key="7">
    <source>
        <dbReference type="PROSITE" id="PS50011"/>
    </source>
</evidence>
<feature type="transmembrane region" description="Helical" evidence="6">
    <location>
        <begin position="355"/>
        <end position="375"/>
    </location>
</feature>
<accession>A0A017T2D8</accession>
<dbReference type="InterPro" id="IPR008271">
    <property type="entry name" value="Ser/Thr_kinase_AS"/>
</dbReference>
<feature type="compositionally biased region" description="Basic and acidic residues" evidence="5">
    <location>
        <begin position="477"/>
        <end position="492"/>
    </location>
</feature>
<keyword evidence="3 8" id="KW-0418">Kinase</keyword>
<dbReference type="PANTHER" id="PTHR43289:SF6">
    <property type="entry name" value="SERINE_THREONINE-PROTEIN KINASE NEKL-3"/>
    <property type="match status" value="1"/>
</dbReference>
<keyword evidence="6" id="KW-1133">Transmembrane helix</keyword>
<dbReference type="Pfam" id="PF00069">
    <property type="entry name" value="Pkinase"/>
    <property type="match status" value="1"/>
</dbReference>
<keyword evidence="8" id="KW-0723">Serine/threonine-protein kinase</keyword>
<proteinExistence type="predicted"/>
<dbReference type="GO" id="GO:0005524">
    <property type="term" value="F:ATP binding"/>
    <property type="evidence" value="ECO:0007669"/>
    <property type="project" value="UniProtKB-KW"/>
</dbReference>
<dbReference type="OrthoDB" id="5496544at2"/>
<feature type="region of interest" description="Disordered" evidence="5">
    <location>
        <begin position="288"/>
        <end position="329"/>
    </location>
</feature>
<feature type="compositionally biased region" description="Low complexity" evidence="5">
    <location>
        <begin position="395"/>
        <end position="431"/>
    </location>
</feature>
<sequence length="492" mass="52171">MHIEPGSIIGGKYRIERPLSRGGMGAVWVARHVDLDQQVAIKLMDAEMARHDDFRARFYREARIAARLESPHVVQVKDFGMAGDLPYLVMELLRGEDLGTRLKRLRRLDLLQVSRIASHAAKALRRAHDEGLVHRDLKPSNLFLARVDDEEILKVLDFGIVKVTGGAPTGEITRTGEVLGTAFYMSPEQVRGEKDLDRRSDLWSLAVILFQLITGRLPFTGDSFGAVLARILVEPPPRVADLVPGLPAGLDGFFAKALSRDRTARFQSAVELSTAFAYAAEIGPRDSFPSSSYPGPSPASIPAPATMPQGNGYGGDPPGGATPAGLSAQGTRGTLLAGVVPGAPPTEQKKASARLGWIALGILVTGVLLVGVVLLRGARAPEEREAQERQEGADARPAASTSPPAATTAPTPTVPAASPESTSVEAAASVAQPRDADLLMPRPAASQPSVKVEPSARPPRPALPVSPKASASTGEAPPEHGGDLRDPWADKK</sequence>
<keyword evidence="6" id="KW-0812">Transmembrane</keyword>
<name>A0A017T2D8_9BACT</name>